<dbReference type="Proteomes" id="UP000007077">
    <property type="component" value="Chromosome"/>
</dbReference>
<name>E4PJ99_MARAH</name>
<feature type="transmembrane region" description="Helical" evidence="1">
    <location>
        <begin position="6"/>
        <end position="26"/>
    </location>
</feature>
<proteinExistence type="predicted"/>
<keyword evidence="1" id="KW-0812">Transmembrane</keyword>
<gene>
    <name evidence="2" type="ordered locus">HP15_154</name>
</gene>
<reference evidence="3" key="2">
    <citation type="submission" date="2010-02" db="EMBL/GenBank/DDBJ databases">
        <title>Complete genome sequence of Marinobacter adhaerens type strain (HP15).</title>
        <authorList>
            <person name="Gaerdes A.A.M."/>
            <person name="Kaeppel E."/>
            <person name="Shezad A."/>
            <person name="Seebah S."/>
            <person name="Teeling H."/>
            <person name="Yarza P."/>
            <person name="Gloeckner F.O."/>
            <person name="Ullrich M.S."/>
        </authorList>
    </citation>
    <scope>NUCLEOTIDE SEQUENCE [LARGE SCALE GENOMIC DNA]</scope>
    <source>
        <strain evidence="3">DSM 23420 / HP15</strain>
    </source>
</reference>
<organism evidence="2 3">
    <name type="scientific">Marinobacter adhaerens (strain DSM 23420 / HP15)</name>
    <dbReference type="NCBI Taxonomy" id="225937"/>
    <lineage>
        <taxon>Bacteria</taxon>
        <taxon>Pseudomonadati</taxon>
        <taxon>Pseudomonadota</taxon>
        <taxon>Gammaproteobacteria</taxon>
        <taxon>Pseudomonadales</taxon>
        <taxon>Marinobacteraceae</taxon>
        <taxon>Marinobacter</taxon>
    </lineage>
</organism>
<reference evidence="2 3" key="1">
    <citation type="journal article" date="2010" name="Stand. Genomic Sci.">
        <title>Complete genome sequence of Marinobacter adhaerens type strain (HP15), a diatom-interacting marine microorganism.</title>
        <authorList>
            <person name="Gardes A."/>
            <person name="Kaeppel E."/>
            <person name="Shehzad A."/>
            <person name="Seebah S."/>
            <person name="Teeling H."/>
            <person name="Yarza P."/>
            <person name="Glockner F.O."/>
            <person name="Grossart H.P."/>
            <person name="Ullrich M.S."/>
        </authorList>
    </citation>
    <scope>NUCLEOTIDE SEQUENCE [LARGE SCALE GENOMIC DNA]</scope>
    <source>
        <strain evidence="3">DSM 23420 / HP15</strain>
    </source>
</reference>
<keyword evidence="1" id="KW-1133">Transmembrane helix</keyword>
<dbReference type="STRING" id="225937.HP15_154"/>
<evidence type="ECO:0000256" key="1">
    <source>
        <dbReference type="SAM" id="Phobius"/>
    </source>
</evidence>
<dbReference type="EMBL" id="CP001978">
    <property type="protein sequence ID" value="ADP95918.1"/>
    <property type="molecule type" value="Genomic_DNA"/>
</dbReference>
<dbReference type="AlphaFoldDB" id="E4PJ99"/>
<protein>
    <submittedName>
        <fullName evidence="2">Membrane protein</fullName>
    </submittedName>
</protein>
<sequence>MLLKIELLFLAFAAYIILQLVSLRVLRGHWRSAAVVSAVIGALISAYTIVAFILASNLWPLMLLLSAPWMLLYVVALLVLNALAGATSASNGNRSSQPKP</sequence>
<dbReference type="HOGENOM" id="CLU_2330460_0_0_6"/>
<feature type="transmembrane region" description="Helical" evidence="1">
    <location>
        <begin position="33"/>
        <end position="55"/>
    </location>
</feature>
<evidence type="ECO:0000313" key="3">
    <source>
        <dbReference type="Proteomes" id="UP000007077"/>
    </source>
</evidence>
<feature type="transmembrane region" description="Helical" evidence="1">
    <location>
        <begin position="61"/>
        <end position="84"/>
    </location>
</feature>
<accession>E4PJ99</accession>
<dbReference type="PATRIC" id="fig|225937.3.peg.153"/>
<dbReference type="KEGG" id="mad:HP15_154"/>
<evidence type="ECO:0000313" key="2">
    <source>
        <dbReference type="EMBL" id="ADP95918.1"/>
    </source>
</evidence>
<keyword evidence="1" id="KW-0472">Membrane</keyword>